<dbReference type="InterPro" id="IPR016160">
    <property type="entry name" value="Ald_DH_CS_CYS"/>
</dbReference>
<evidence type="ECO:0000256" key="1">
    <source>
        <dbReference type="ARBA" id="ARBA00009986"/>
    </source>
</evidence>
<gene>
    <name evidence="5" type="primary">yneI</name>
    <name evidence="5" type="ordered locus">CHU_0914</name>
</gene>
<evidence type="ECO:0000259" key="4">
    <source>
        <dbReference type="Pfam" id="PF00171"/>
    </source>
</evidence>
<reference evidence="5 6" key="1">
    <citation type="journal article" date="2007" name="Appl. Environ. Microbiol.">
        <title>Genome sequence of the cellulolytic gliding bacterium Cytophaga hutchinsonii.</title>
        <authorList>
            <person name="Xie G."/>
            <person name="Bruce D.C."/>
            <person name="Challacombe J.F."/>
            <person name="Chertkov O."/>
            <person name="Detter J.C."/>
            <person name="Gilna P."/>
            <person name="Han C.S."/>
            <person name="Lucas S."/>
            <person name="Misra M."/>
            <person name="Myers G.L."/>
            <person name="Richardson P."/>
            <person name="Tapia R."/>
            <person name="Thayer N."/>
            <person name="Thompson L.S."/>
            <person name="Brettin T.S."/>
            <person name="Henrissat B."/>
            <person name="Wilson D.B."/>
            <person name="McBride M.J."/>
        </authorList>
    </citation>
    <scope>NUCLEOTIDE SEQUENCE [LARGE SCALE GENOMIC DNA]</scope>
    <source>
        <strain evidence="6">ATCC 33406 / DSM 1761 / CIP 103989 / NBRC 15051 / NCIMB 9469 / D465</strain>
    </source>
</reference>
<dbReference type="Pfam" id="PF00171">
    <property type="entry name" value="Aldedh"/>
    <property type="match status" value="1"/>
</dbReference>
<dbReference type="RefSeq" id="WP_011584310.1">
    <property type="nucleotide sequence ID" value="NC_008255.1"/>
</dbReference>
<dbReference type="Proteomes" id="UP000001822">
    <property type="component" value="Chromosome"/>
</dbReference>
<dbReference type="InterPro" id="IPR044148">
    <property type="entry name" value="ALDH_GabD1-like"/>
</dbReference>
<dbReference type="Gene3D" id="3.40.309.10">
    <property type="entry name" value="Aldehyde Dehydrogenase, Chain A, domain 2"/>
    <property type="match status" value="1"/>
</dbReference>
<dbReference type="InterPro" id="IPR015590">
    <property type="entry name" value="Aldehyde_DH_dom"/>
</dbReference>
<dbReference type="InterPro" id="IPR016163">
    <property type="entry name" value="Ald_DH_C"/>
</dbReference>
<sequence length="457" mass="50770">MYQSINPFSKENIQNLAFESIESLNEKLIRSDSAYKNWRKYSINDRKPYFKNLISVLTKEKELLAREITLEMGKPLLESIAEIDKCIGTTEWYLNNVDAIIQQHLPTVSIEHIKSQIAFEPIGAVLGIMPWNFPYWQVFRYAIPTLLIGNTVLLKHAPNVPGCAQSLEKIFKLAGFPDDLFLSLYPAVEDIEYIIASPAVQAVTVTGSERAGRSVASLAGKHLKKCVLELGGSDPFIVLADAPIKQTVAEAIKGRLQNNGQSCIAAKRFIIHEQCYDAFLKELKEQLNARIIGDPMLKETHLGPMARADLKEQLSKQVQSSVAAGADCTYKHPFDDSNSNFFSPLILENIPANSPARAEELFGPVFSCIRVTDTNEAIAVANETRFGLGASIWSNTITEAEKLSQHIEAGSVFINGITRSDARLPFGGIKQSGFGRELSVFGLQEFVNVKTYWVNEQ</sequence>
<name>A0A6N4SPK7_CYTH3</name>
<protein>
    <submittedName>
        <fullName evidence="5">Aldehyde dehydrogenase</fullName>
    </submittedName>
</protein>
<dbReference type="Gene3D" id="3.40.605.10">
    <property type="entry name" value="Aldehyde Dehydrogenase, Chain A, domain 1"/>
    <property type="match status" value="1"/>
</dbReference>
<proteinExistence type="inferred from homology"/>
<evidence type="ECO:0000256" key="2">
    <source>
        <dbReference type="ARBA" id="ARBA00022857"/>
    </source>
</evidence>
<accession>A0A6N4SPK7</accession>
<dbReference type="GO" id="GO:0004777">
    <property type="term" value="F:succinate-semialdehyde dehydrogenase (NAD+) activity"/>
    <property type="evidence" value="ECO:0007669"/>
    <property type="project" value="TreeGrafter"/>
</dbReference>
<dbReference type="CDD" id="cd07100">
    <property type="entry name" value="ALDH_SSADH1_GabD1"/>
    <property type="match status" value="1"/>
</dbReference>
<dbReference type="PANTHER" id="PTHR43217:SF1">
    <property type="entry name" value="SUCCINATE SEMIALDEHYDE DEHYDROGENASE [NAD(P)+] SAD"/>
    <property type="match status" value="1"/>
</dbReference>
<comment type="similarity">
    <text evidence="1">Belongs to the aldehyde dehydrogenase family.</text>
</comment>
<keyword evidence="6" id="KW-1185">Reference proteome</keyword>
<dbReference type="PANTHER" id="PTHR43217">
    <property type="entry name" value="SUCCINATE SEMIALDEHYDE DEHYDROGENASE [NAD(P)+] SAD"/>
    <property type="match status" value="1"/>
</dbReference>
<keyword evidence="3" id="KW-0560">Oxidoreductase</keyword>
<dbReference type="KEGG" id="chu:CHU_0914"/>
<feature type="domain" description="Aldehyde dehydrogenase" evidence="4">
    <location>
        <begin position="2"/>
        <end position="451"/>
    </location>
</feature>
<dbReference type="InterPro" id="IPR047110">
    <property type="entry name" value="GABD/Sad-like"/>
</dbReference>
<evidence type="ECO:0000313" key="6">
    <source>
        <dbReference type="Proteomes" id="UP000001822"/>
    </source>
</evidence>
<evidence type="ECO:0000256" key="3">
    <source>
        <dbReference type="ARBA" id="ARBA00023002"/>
    </source>
</evidence>
<dbReference type="PROSITE" id="PS00070">
    <property type="entry name" value="ALDEHYDE_DEHYDR_CYS"/>
    <property type="match status" value="1"/>
</dbReference>
<organism evidence="5 6">
    <name type="scientific">Cytophaga hutchinsonii (strain ATCC 33406 / DSM 1761 / CIP 103989 / NBRC 15051 / NCIMB 9469 / D465)</name>
    <dbReference type="NCBI Taxonomy" id="269798"/>
    <lineage>
        <taxon>Bacteria</taxon>
        <taxon>Pseudomonadati</taxon>
        <taxon>Bacteroidota</taxon>
        <taxon>Cytophagia</taxon>
        <taxon>Cytophagales</taxon>
        <taxon>Cytophagaceae</taxon>
        <taxon>Cytophaga</taxon>
    </lineage>
</organism>
<dbReference type="InterPro" id="IPR016162">
    <property type="entry name" value="Ald_DH_N"/>
</dbReference>
<dbReference type="OrthoDB" id="9762913at2"/>
<dbReference type="SUPFAM" id="SSF53720">
    <property type="entry name" value="ALDH-like"/>
    <property type="match status" value="1"/>
</dbReference>
<dbReference type="EMBL" id="CP000383">
    <property type="protein sequence ID" value="ABG58195.1"/>
    <property type="molecule type" value="Genomic_DNA"/>
</dbReference>
<dbReference type="AlphaFoldDB" id="A0A6N4SPK7"/>
<evidence type="ECO:0000313" key="5">
    <source>
        <dbReference type="EMBL" id="ABG58195.1"/>
    </source>
</evidence>
<dbReference type="InterPro" id="IPR016161">
    <property type="entry name" value="Ald_DH/histidinol_DH"/>
</dbReference>
<keyword evidence="2" id="KW-0521">NADP</keyword>
<dbReference type="GO" id="GO:0004030">
    <property type="term" value="F:aldehyde dehydrogenase [NAD(P)+] activity"/>
    <property type="evidence" value="ECO:0007669"/>
    <property type="project" value="InterPro"/>
</dbReference>